<evidence type="ECO:0000313" key="2">
    <source>
        <dbReference type="Proteomes" id="UP000439123"/>
    </source>
</evidence>
<dbReference type="AlphaFoldDB" id="A0A653L168"/>
<reference evidence="1 2" key="1">
    <citation type="submission" date="2019-10" db="EMBL/GenBank/DDBJ databases">
        <authorList>
            <person name="Karimi E."/>
        </authorList>
    </citation>
    <scope>NUCLEOTIDE SEQUENCE [LARGE SCALE GENOMIC DNA]</scope>
    <source>
        <strain evidence="1">Aeromonas sp. 8C</strain>
    </source>
</reference>
<dbReference type="Proteomes" id="UP000439123">
    <property type="component" value="Unassembled WGS sequence"/>
</dbReference>
<accession>A0A653L168</accession>
<sequence length="20" mass="2417">MKNYKSFKTMGYVLFKSLCK</sequence>
<evidence type="ECO:0000313" key="1">
    <source>
        <dbReference type="EMBL" id="VXA85190.1"/>
    </source>
</evidence>
<gene>
    <name evidence="1" type="ORF">AERO8C_20340</name>
</gene>
<proteinExistence type="predicted"/>
<protein>
    <submittedName>
        <fullName evidence="1">Uncharacterized protein</fullName>
    </submittedName>
</protein>
<organism evidence="1 2">
    <name type="scientific">Aeromonas veronii</name>
    <dbReference type="NCBI Taxonomy" id="654"/>
    <lineage>
        <taxon>Bacteria</taxon>
        <taxon>Pseudomonadati</taxon>
        <taxon>Pseudomonadota</taxon>
        <taxon>Gammaproteobacteria</taxon>
        <taxon>Aeromonadales</taxon>
        <taxon>Aeromonadaceae</taxon>
        <taxon>Aeromonas</taxon>
    </lineage>
</organism>
<dbReference type="EMBL" id="CABWLC010000012">
    <property type="protein sequence ID" value="VXA85190.1"/>
    <property type="molecule type" value="Genomic_DNA"/>
</dbReference>
<name>A0A653L168_AERVE</name>